<dbReference type="EMBL" id="JAERRI010000018">
    <property type="protein sequence ID" value="MBL1093227.1"/>
    <property type="molecule type" value="Genomic_DNA"/>
</dbReference>
<keyword evidence="4" id="KW-1185">Reference proteome</keyword>
<dbReference type="PANTHER" id="PTHR34580">
    <property type="match status" value="1"/>
</dbReference>
<proteinExistence type="predicted"/>
<comment type="caution">
    <text evidence="3">The sequence shown here is derived from an EMBL/GenBank/DDBJ whole genome shotgun (WGS) entry which is preliminary data.</text>
</comment>
<dbReference type="PANTHER" id="PTHR34580:SF3">
    <property type="entry name" value="PROTEIN PAFB"/>
    <property type="match status" value="1"/>
</dbReference>
<dbReference type="InterPro" id="IPR036388">
    <property type="entry name" value="WH-like_DNA-bd_sf"/>
</dbReference>
<reference evidence="3 4" key="1">
    <citation type="submission" date="2021-01" db="EMBL/GenBank/DDBJ databases">
        <title>WGS of actinomycetes isolated from Thailand.</title>
        <authorList>
            <person name="Thawai C."/>
        </authorList>
    </citation>
    <scope>NUCLEOTIDE SEQUENCE [LARGE SCALE GENOMIC DNA]</scope>
    <source>
        <strain evidence="3 4">CH9-7</strain>
    </source>
</reference>
<dbReference type="Pfam" id="PF13280">
    <property type="entry name" value="WYL"/>
    <property type="match status" value="1"/>
</dbReference>
<evidence type="ECO:0000313" key="3">
    <source>
        <dbReference type="EMBL" id="MBL1093227.1"/>
    </source>
</evidence>
<name>A0ABS1MZK1_9ACTN</name>
<accession>A0ABS1MZK1</accession>
<evidence type="ECO:0000259" key="2">
    <source>
        <dbReference type="Pfam" id="PF13280"/>
    </source>
</evidence>
<gene>
    <name evidence="3" type="ORF">JK360_28340</name>
</gene>
<dbReference type="InterPro" id="IPR013196">
    <property type="entry name" value="HTH_11"/>
</dbReference>
<evidence type="ECO:0000313" key="4">
    <source>
        <dbReference type="Proteomes" id="UP000629371"/>
    </source>
</evidence>
<dbReference type="SUPFAM" id="SSF46785">
    <property type="entry name" value="Winged helix' DNA-binding domain"/>
    <property type="match status" value="1"/>
</dbReference>
<sequence length="240" mass="26797">MDADPTVRTVNLLMLLQSGADWPAATLAQRLGVSVRTVRRDTQRLREMGYDVQARPGPGSGYRLRPGVQIPPLLFSADEISAVIAGLRVLQTWLPEDPVTAGALLKLDQVLPRRLRQRAAATDLATEVLQQPTTAITATSIGVIADAVADNSRIEFHYTDQHNRSSTRLVEPYRHVLRTGRWYLIAFDLDRGDWRTFCIDRMTGLTPVPGTHQPHEFPDASIEHWLTTDFGRAPRATSNR</sequence>
<organism evidence="3 4">
    <name type="scientific">Streptomyces siderophoricus</name>
    <dbReference type="NCBI Taxonomy" id="2802281"/>
    <lineage>
        <taxon>Bacteria</taxon>
        <taxon>Bacillati</taxon>
        <taxon>Actinomycetota</taxon>
        <taxon>Actinomycetes</taxon>
        <taxon>Kitasatosporales</taxon>
        <taxon>Streptomycetaceae</taxon>
        <taxon>Streptomyces</taxon>
    </lineage>
</organism>
<dbReference type="InterPro" id="IPR026881">
    <property type="entry name" value="WYL_dom"/>
</dbReference>
<evidence type="ECO:0000259" key="1">
    <source>
        <dbReference type="Pfam" id="PF08279"/>
    </source>
</evidence>
<dbReference type="PROSITE" id="PS52050">
    <property type="entry name" value="WYL"/>
    <property type="match status" value="1"/>
</dbReference>
<feature type="domain" description="Helix-turn-helix type 11" evidence="1">
    <location>
        <begin position="12"/>
        <end position="63"/>
    </location>
</feature>
<dbReference type="InterPro" id="IPR036390">
    <property type="entry name" value="WH_DNA-bd_sf"/>
</dbReference>
<dbReference type="Gene3D" id="1.10.10.10">
    <property type="entry name" value="Winged helix-like DNA-binding domain superfamily/Winged helix DNA-binding domain"/>
    <property type="match status" value="1"/>
</dbReference>
<dbReference type="InterPro" id="IPR051534">
    <property type="entry name" value="CBASS_pafABC_assoc_protein"/>
</dbReference>
<feature type="domain" description="WYL" evidence="2">
    <location>
        <begin position="143"/>
        <end position="206"/>
    </location>
</feature>
<protein>
    <submittedName>
        <fullName evidence="3">WYL domain-containing protein</fullName>
    </submittedName>
</protein>
<dbReference type="Pfam" id="PF08279">
    <property type="entry name" value="HTH_11"/>
    <property type="match status" value="1"/>
</dbReference>
<dbReference type="Proteomes" id="UP000629371">
    <property type="component" value="Unassembled WGS sequence"/>
</dbReference>